<feature type="non-terminal residue" evidence="2">
    <location>
        <position position="1"/>
    </location>
</feature>
<sequence>AEVKWLRKELDMHPSERRGVAADTYKKGWSPHGHNARLENINEECGEGEYYCRKSGMCKPIPDGYKVTDDGTLINERLIGPTRMAVQKYFDNEAYGLRRARIDATEKALKISDMDVDSKGIVQDFKYEFGEIDEVATAGSTSAGNIAAVNNPHVTNPYRKGKKKHPKPVSVSALDDKTSSIFGGPLRRL</sequence>
<evidence type="ECO:0000256" key="1">
    <source>
        <dbReference type="SAM" id="MobiDB-lite"/>
    </source>
</evidence>
<reference evidence="2" key="1">
    <citation type="submission" date="2018-05" db="EMBL/GenBank/DDBJ databases">
        <authorList>
            <person name="Lanie J.A."/>
            <person name="Ng W.-L."/>
            <person name="Kazmierczak K.M."/>
            <person name="Andrzejewski T.M."/>
            <person name="Davidsen T.M."/>
            <person name="Wayne K.J."/>
            <person name="Tettelin H."/>
            <person name="Glass J.I."/>
            <person name="Rusch D."/>
            <person name="Podicherti R."/>
            <person name="Tsui H.-C.T."/>
            <person name="Winkler M.E."/>
        </authorList>
    </citation>
    <scope>NUCLEOTIDE SEQUENCE</scope>
</reference>
<gene>
    <name evidence="2" type="ORF">METZ01_LOCUS494537</name>
</gene>
<name>A0A383DBH9_9ZZZZ</name>
<evidence type="ECO:0000313" key="2">
    <source>
        <dbReference type="EMBL" id="SVE41683.1"/>
    </source>
</evidence>
<organism evidence="2">
    <name type="scientific">marine metagenome</name>
    <dbReference type="NCBI Taxonomy" id="408172"/>
    <lineage>
        <taxon>unclassified sequences</taxon>
        <taxon>metagenomes</taxon>
        <taxon>ecological metagenomes</taxon>
    </lineage>
</organism>
<accession>A0A383DBH9</accession>
<dbReference type="EMBL" id="UINC01215808">
    <property type="protein sequence ID" value="SVE41683.1"/>
    <property type="molecule type" value="Genomic_DNA"/>
</dbReference>
<protein>
    <submittedName>
        <fullName evidence="2">Uncharacterized protein</fullName>
    </submittedName>
</protein>
<feature type="region of interest" description="Disordered" evidence="1">
    <location>
        <begin position="152"/>
        <end position="176"/>
    </location>
</feature>
<proteinExistence type="predicted"/>
<dbReference type="AlphaFoldDB" id="A0A383DBH9"/>